<dbReference type="InterPro" id="IPR001005">
    <property type="entry name" value="SANT/Myb"/>
</dbReference>
<evidence type="ECO:0000256" key="5">
    <source>
        <dbReference type="SAM" id="MobiDB-lite"/>
    </source>
</evidence>
<feature type="region of interest" description="Disordered" evidence="5">
    <location>
        <begin position="1"/>
        <end position="22"/>
    </location>
</feature>
<evidence type="ECO:0000256" key="2">
    <source>
        <dbReference type="ARBA" id="ARBA00023015"/>
    </source>
</evidence>
<organism evidence="7 8">
    <name type="scientific">Lactuca virosa</name>
    <dbReference type="NCBI Taxonomy" id="75947"/>
    <lineage>
        <taxon>Eukaryota</taxon>
        <taxon>Viridiplantae</taxon>
        <taxon>Streptophyta</taxon>
        <taxon>Embryophyta</taxon>
        <taxon>Tracheophyta</taxon>
        <taxon>Spermatophyta</taxon>
        <taxon>Magnoliopsida</taxon>
        <taxon>eudicotyledons</taxon>
        <taxon>Gunneridae</taxon>
        <taxon>Pentapetalae</taxon>
        <taxon>asterids</taxon>
        <taxon>campanulids</taxon>
        <taxon>Asterales</taxon>
        <taxon>Asteraceae</taxon>
        <taxon>Cichorioideae</taxon>
        <taxon>Cichorieae</taxon>
        <taxon>Lactucinae</taxon>
        <taxon>Lactuca</taxon>
    </lineage>
</organism>
<dbReference type="GO" id="GO:0003700">
    <property type="term" value="F:DNA-binding transcription factor activity"/>
    <property type="evidence" value="ECO:0007669"/>
    <property type="project" value="InterPro"/>
</dbReference>
<evidence type="ECO:0000256" key="4">
    <source>
        <dbReference type="ARBA" id="ARBA00023242"/>
    </source>
</evidence>
<dbReference type="GO" id="GO:0005634">
    <property type="term" value="C:nucleus"/>
    <property type="evidence" value="ECO:0007669"/>
    <property type="project" value="UniProtKB-SubCell"/>
</dbReference>
<reference evidence="7 8" key="1">
    <citation type="submission" date="2022-01" db="EMBL/GenBank/DDBJ databases">
        <authorList>
            <person name="Xiong W."/>
            <person name="Schranz E."/>
        </authorList>
    </citation>
    <scope>NUCLEOTIDE SEQUENCE [LARGE SCALE GENOMIC DNA]</scope>
</reference>
<dbReference type="InterPro" id="IPR044841">
    <property type="entry name" value="LUX/BOA-like"/>
</dbReference>
<feature type="domain" description="HTH myb-type" evidence="6">
    <location>
        <begin position="22"/>
        <end position="81"/>
    </location>
</feature>
<proteinExistence type="predicted"/>
<dbReference type="FunFam" id="1.10.10.60:FF:000007">
    <property type="entry name" value="Two-component response regulator"/>
    <property type="match status" value="1"/>
</dbReference>
<keyword evidence="2" id="KW-0805">Transcription regulation</keyword>
<comment type="subcellular location">
    <subcellularLocation>
        <location evidence="1">Nucleus</location>
    </subcellularLocation>
</comment>
<dbReference type="InterPro" id="IPR017930">
    <property type="entry name" value="Myb_dom"/>
</dbReference>
<name>A0AAU9MEB6_9ASTR</name>
<evidence type="ECO:0000259" key="6">
    <source>
        <dbReference type="PROSITE" id="PS51294"/>
    </source>
</evidence>
<dbReference type="InterPro" id="IPR006447">
    <property type="entry name" value="Myb_dom_plants"/>
</dbReference>
<dbReference type="EMBL" id="CAKMRJ010001153">
    <property type="protein sequence ID" value="CAH1423886.1"/>
    <property type="molecule type" value="Genomic_DNA"/>
</dbReference>
<feature type="compositionally biased region" description="Low complexity" evidence="5">
    <location>
        <begin position="1"/>
        <end position="11"/>
    </location>
</feature>
<keyword evidence="4" id="KW-0539">Nucleus</keyword>
<dbReference type="Proteomes" id="UP001157418">
    <property type="component" value="Unassembled WGS sequence"/>
</dbReference>
<comment type="caution">
    <text evidence="7">The sequence shown here is derived from an EMBL/GenBank/DDBJ whole genome shotgun (WGS) entry which is preliminary data.</text>
</comment>
<evidence type="ECO:0000313" key="8">
    <source>
        <dbReference type="Proteomes" id="UP001157418"/>
    </source>
</evidence>
<evidence type="ECO:0000256" key="1">
    <source>
        <dbReference type="ARBA" id="ARBA00004123"/>
    </source>
</evidence>
<sequence length="397" mass="44957">MNKSSMSVSSMESRDHAINSSKTKKNKVIWTPDLHKKFLEAIEKIGVEEVVPKKILELMNVDGLTRDHIASHLQKYRIYLKKIADANNRVQIASKPSLLESSMINEDPWRNSSLIPNQQKNFTPYSGMHEMMNPPLLDTSSFSFPVLEASSFNPITSSQVAHSHALPNQGYSIQASTILQQTMPISLDEVSNSSCIQNLDGFMYDNGGSTTYVHPYISSEMGSFDGLYTNNELQMSWNHEGFNGFESNYSSHGEVVETCSLYSSNSNMEMSDYSYNEMEMNIDSGSNVQNMIGEDDLILDASYIASLWETFFPEELYVDSYGEYGSTSNNLPVIYEPPYQDVYSQNLPNMVSFDSTHNEDHVNKKQHSNEHVNEQLMESIEDDVTFQTLLLNSYVQD</sequence>
<evidence type="ECO:0000256" key="3">
    <source>
        <dbReference type="ARBA" id="ARBA00023163"/>
    </source>
</evidence>
<keyword evidence="3" id="KW-0804">Transcription</keyword>
<dbReference type="AlphaFoldDB" id="A0AAU9MEB6"/>
<accession>A0AAU9MEB6</accession>
<dbReference type="PROSITE" id="PS51294">
    <property type="entry name" value="HTH_MYB"/>
    <property type="match status" value="1"/>
</dbReference>
<dbReference type="NCBIfam" id="TIGR01557">
    <property type="entry name" value="myb_SHAQKYF"/>
    <property type="match status" value="1"/>
</dbReference>
<protein>
    <recommendedName>
        <fullName evidence="6">HTH myb-type domain-containing protein</fullName>
    </recommendedName>
</protein>
<keyword evidence="8" id="KW-1185">Reference proteome</keyword>
<dbReference type="PANTHER" id="PTHR31442:SF40">
    <property type="entry name" value="HOMEODOMAIN-LIKE SUPERFAMILY PROTEIN"/>
    <property type="match status" value="1"/>
</dbReference>
<evidence type="ECO:0000313" key="7">
    <source>
        <dbReference type="EMBL" id="CAH1423886.1"/>
    </source>
</evidence>
<dbReference type="GO" id="GO:0003677">
    <property type="term" value="F:DNA binding"/>
    <property type="evidence" value="ECO:0007669"/>
    <property type="project" value="InterPro"/>
</dbReference>
<dbReference type="SUPFAM" id="SSF46689">
    <property type="entry name" value="Homeodomain-like"/>
    <property type="match status" value="1"/>
</dbReference>
<dbReference type="Pfam" id="PF00249">
    <property type="entry name" value="Myb_DNA-binding"/>
    <property type="match status" value="1"/>
</dbReference>
<dbReference type="InterPro" id="IPR009057">
    <property type="entry name" value="Homeodomain-like_sf"/>
</dbReference>
<gene>
    <name evidence="7" type="ORF">LVIROSA_LOCUS11138</name>
</gene>
<dbReference type="Gene3D" id="1.10.10.60">
    <property type="entry name" value="Homeodomain-like"/>
    <property type="match status" value="1"/>
</dbReference>
<dbReference type="PANTHER" id="PTHR31442">
    <property type="entry name" value="HOMEODOMAIN-LIKE SUPERFAMILY PROTEIN-RELATED"/>
    <property type="match status" value="1"/>
</dbReference>